<dbReference type="AlphaFoldDB" id="A0A0A9C1L2"/>
<protein>
    <submittedName>
        <fullName evidence="1">Uncharacterized protein</fullName>
    </submittedName>
</protein>
<sequence>MITSPPLSVRTSSIHFDVFRKDCLFDTS</sequence>
<proteinExistence type="predicted"/>
<organism evidence="1">
    <name type="scientific">Arundo donax</name>
    <name type="common">Giant reed</name>
    <name type="synonym">Donax arundinaceus</name>
    <dbReference type="NCBI Taxonomy" id="35708"/>
    <lineage>
        <taxon>Eukaryota</taxon>
        <taxon>Viridiplantae</taxon>
        <taxon>Streptophyta</taxon>
        <taxon>Embryophyta</taxon>
        <taxon>Tracheophyta</taxon>
        <taxon>Spermatophyta</taxon>
        <taxon>Magnoliopsida</taxon>
        <taxon>Liliopsida</taxon>
        <taxon>Poales</taxon>
        <taxon>Poaceae</taxon>
        <taxon>PACMAD clade</taxon>
        <taxon>Arundinoideae</taxon>
        <taxon>Arundineae</taxon>
        <taxon>Arundo</taxon>
    </lineage>
</organism>
<dbReference type="EMBL" id="GBRH01232473">
    <property type="protein sequence ID" value="JAD65422.1"/>
    <property type="molecule type" value="Transcribed_RNA"/>
</dbReference>
<reference evidence="1" key="1">
    <citation type="submission" date="2014-09" db="EMBL/GenBank/DDBJ databases">
        <authorList>
            <person name="Magalhaes I.L.F."/>
            <person name="Oliveira U."/>
            <person name="Santos F.R."/>
            <person name="Vidigal T.H.D.A."/>
            <person name="Brescovit A.D."/>
            <person name="Santos A.J."/>
        </authorList>
    </citation>
    <scope>NUCLEOTIDE SEQUENCE</scope>
    <source>
        <tissue evidence="1">Shoot tissue taken approximately 20 cm above the soil surface</tissue>
    </source>
</reference>
<name>A0A0A9C1L2_ARUDO</name>
<accession>A0A0A9C1L2</accession>
<evidence type="ECO:0000313" key="1">
    <source>
        <dbReference type="EMBL" id="JAD65422.1"/>
    </source>
</evidence>
<reference evidence="1" key="2">
    <citation type="journal article" date="2015" name="Data Brief">
        <title>Shoot transcriptome of the giant reed, Arundo donax.</title>
        <authorList>
            <person name="Barrero R.A."/>
            <person name="Guerrero F.D."/>
            <person name="Moolhuijzen P."/>
            <person name="Goolsby J.A."/>
            <person name="Tidwell J."/>
            <person name="Bellgard S.E."/>
            <person name="Bellgard M.I."/>
        </authorList>
    </citation>
    <scope>NUCLEOTIDE SEQUENCE</scope>
    <source>
        <tissue evidence="1">Shoot tissue taken approximately 20 cm above the soil surface</tissue>
    </source>
</reference>